<sequence length="65" mass="7707">MVICAISVDFLVTECGFVRHLYFCTVKKDRPCLESAFPRMYLDFIFFNFLVNRVQMVFLLFSVII</sequence>
<dbReference type="EMBL" id="GBXM01006667">
    <property type="protein sequence ID" value="JAI01911.1"/>
    <property type="molecule type" value="Transcribed_RNA"/>
</dbReference>
<proteinExistence type="predicted"/>
<reference evidence="1" key="2">
    <citation type="journal article" date="2015" name="Fish Shellfish Immunol.">
        <title>Early steps in the European eel (Anguilla anguilla)-Vibrio vulnificus interaction in the gills: Role of the RtxA13 toxin.</title>
        <authorList>
            <person name="Callol A."/>
            <person name="Pajuelo D."/>
            <person name="Ebbesson L."/>
            <person name="Teles M."/>
            <person name="MacKenzie S."/>
            <person name="Amaro C."/>
        </authorList>
    </citation>
    <scope>NUCLEOTIDE SEQUENCE</scope>
</reference>
<reference evidence="1" key="1">
    <citation type="submission" date="2014-11" db="EMBL/GenBank/DDBJ databases">
        <authorList>
            <person name="Amaro Gonzalez C."/>
        </authorList>
    </citation>
    <scope>NUCLEOTIDE SEQUENCE</scope>
</reference>
<evidence type="ECO:0000313" key="1">
    <source>
        <dbReference type="EMBL" id="JAI01911.1"/>
    </source>
</evidence>
<accession>A0A0E9XJ98</accession>
<organism evidence="1">
    <name type="scientific">Anguilla anguilla</name>
    <name type="common">European freshwater eel</name>
    <name type="synonym">Muraena anguilla</name>
    <dbReference type="NCBI Taxonomy" id="7936"/>
    <lineage>
        <taxon>Eukaryota</taxon>
        <taxon>Metazoa</taxon>
        <taxon>Chordata</taxon>
        <taxon>Craniata</taxon>
        <taxon>Vertebrata</taxon>
        <taxon>Euteleostomi</taxon>
        <taxon>Actinopterygii</taxon>
        <taxon>Neopterygii</taxon>
        <taxon>Teleostei</taxon>
        <taxon>Anguilliformes</taxon>
        <taxon>Anguillidae</taxon>
        <taxon>Anguilla</taxon>
    </lineage>
</organism>
<dbReference type="AlphaFoldDB" id="A0A0E9XJ98"/>
<protein>
    <submittedName>
        <fullName evidence="1">Uncharacterized protein</fullName>
    </submittedName>
</protein>
<name>A0A0E9XJ98_ANGAN</name>